<dbReference type="Proteomes" id="UP000823749">
    <property type="component" value="Chromosome 9"/>
</dbReference>
<feature type="signal peptide" evidence="2">
    <location>
        <begin position="1"/>
        <end position="23"/>
    </location>
</feature>
<keyword evidence="4" id="KW-1185">Reference proteome</keyword>
<name>A0AAV6IT07_9ERIC</name>
<organism evidence="3 4">
    <name type="scientific">Rhododendron griersonianum</name>
    <dbReference type="NCBI Taxonomy" id="479676"/>
    <lineage>
        <taxon>Eukaryota</taxon>
        <taxon>Viridiplantae</taxon>
        <taxon>Streptophyta</taxon>
        <taxon>Embryophyta</taxon>
        <taxon>Tracheophyta</taxon>
        <taxon>Spermatophyta</taxon>
        <taxon>Magnoliopsida</taxon>
        <taxon>eudicotyledons</taxon>
        <taxon>Gunneridae</taxon>
        <taxon>Pentapetalae</taxon>
        <taxon>asterids</taxon>
        <taxon>Ericales</taxon>
        <taxon>Ericaceae</taxon>
        <taxon>Ericoideae</taxon>
        <taxon>Rhodoreae</taxon>
        <taxon>Rhododendron</taxon>
    </lineage>
</organism>
<gene>
    <name evidence="3" type="ORF">RHGRI_026143</name>
</gene>
<evidence type="ECO:0000313" key="3">
    <source>
        <dbReference type="EMBL" id="KAG5531423.1"/>
    </source>
</evidence>
<sequence length="198" mass="21517">MLSHRLMNLIVINVVSIIKIQEAQVFPSMPVGVWPKTTTKASNPKRQRQRRVKALKKGEQKFVAANVMGAIEKAFGSYNDNLESSTESSESLIEIESELNSSEVERAKRDGSILLYSSSSANNESSSSTSSEPRSVAKVVSVVMTEVVDEEQSSNPQQSHGGEGSFATRTISKKGPRNVSPDGTDQKQLASSSNREQA</sequence>
<feature type="chain" id="PRO_5043865486" evidence="2">
    <location>
        <begin position="24"/>
        <end position="198"/>
    </location>
</feature>
<feature type="compositionally biased region" description="Polar residues" evidence="1">
    <location>
        <begin position="181"/>
        <end position="198"/>
    </location>
</feature>
<dbReference type="AlphaFoldDB" id="A0AAV6IT07"/>
<evidence type="ECO:0000313" key="4">
    <source>
        <dbReference type="Proteomes" id="UP000823749"/>
    </source>
</evidence>
<evidence type="ECO:0000256" key="2">
    <source>
        <dbReference type="SAM" id="SignalP"/>
    </source>
</evidence>
<feature type="region of interest" description="Disordered" evidence="1">
    <location>
        <begin position="147"/>
        <end position="198"/>
    </location>
</feature>
<reference evidence="3" key="1">
    <citation type="submission" date="2020-08" db="EMBL/GenBank/DDBJ databases">
        <title>Plant Genome Project.</title>
        <authorList>
            <person name="Zhang R.-G."/>
        </authorList>
    </citation>
    <scope>NUCLEOTIDE SEQUENCE</scope>
    <source>
        <strain evidence="3">WSP0</strain>
        <tissue evidence="3">Leaf</tissue>
    </source>
</reference>
<accession>A0AAV6IT07</accession>
<evidence type="ECO:0000256" key="1">
    <source>
        <dbReference type="SAM" id="MobiDB-lite"/>
    </source>
</evidence>
<comment type="caution">
    <text evidence="3">The sequence shown here is derived from an EMBL/GenBank/DDBJ whole genome shotgun (WGS) entry which is preliminary data.</text>
</comment>
<feature type="region of interest" description="Disordered" evidence="1">
    <location>
        <begin position="118"/>
        <end position="137"/>
    </location>
</feature>
<protein>
    <submittedName>
        <fullName evidence="3">Uncharacterized protein</fullName>
    </submittedName>
</protein>
<proteinExistence type="predicted"/>
<keyword evidence="2" id="KW-0732">Signal</keyword>
<dbReference type="EMBL" id="JACTNZ010000009">
    <property type="protein sequence ID" value="KAG5531423.1"/>
    <property type="molecule type" value="Genomic_DNA"/>
</dbReference>